<keyword evidence="1" id="KW-1133">Transmembrane helix</keyword>
<dbReference type="AlphaFoldDB" id="A0A147IK70"/>
<evidence type="ECO:0000256" key="1">
    <source>
        <dbReference type="SAM" id="Phobius"/>
    </source>
</evidence>
<keyword evidence="1" id="KW-0812">Transmembrane</keyword>
<proteinExistence type="predicted"/>
<accession>A0A147IK70</accession>
<sequence>MIIERALRFTAQAVLVLGLWFGVMLAMPFIGPAGRPVAVVGDGPRAVRIVAEAGGQVVEVRHGATLARSDAPDFVRRLYALGAPAVIEGRIAAGCFAKKGA</sequence>
<organism evidence="2 3">
    <name type="scientific">Sphingomonas sanguinis</name>
    <dbReference type="NCBI Taxonomy" id="33051"/>
    <lineage>
        <taxon>Bacteria</taxon>
        <taxon>Pseudomonadati</taxon>
        <taxon>Pseudomonadota</taxon>
        <taxon>Alphaproteobacteria</taxon>
        <taxon>Sphingomonadales</taxon>
        <taxon>Sphingomonadaceae</taxon>
        <taxon>Sphingomonas</taxon>
    </lineage>
</organism>
<comment type="caution">
    <text evidence="2">The sequence shown here is derived from an EMBL/GenBank/DDBJ whole genome shotgun (WGS) entry which is preliminary data.</text>
</comment>
<dbReference type="EMBL" id="LDTE01000137">
    <property type="protein sequence ID" value="KTT95262.1"/>
    <property type="molecule type" value="Genomic_DNA"/>
</dbReference>
<keyword evidence="1" id="KW-0472">Membrane</keyword>
<reference evidence="2 3" key="1">
    <citation type="journal article" date="2016" name="Front. Microbiol.">
        <title>Genomic Resource of Rice Seed Associated Bacteria.</title>
        <authorList>
            <person name="Midha S."/>
            <person name="Bansal K."/>
            <person name="Sharma S."/>
            <person name="Kumar N."/>
            <person name="Patil P.P."/>
            <person name="Chaudhry V."/>
            <person name="Patil P.B."/>
        </authorList>
    </citation>
    <scope>NUCLEOTIDE SEQUENCE [LARGE SCALE GENOMIC DNA]</scope>
    <source>
        <strain evidence="2 3">SB4</strain>
    </source>
</reference>
<name>A0A147IK70_9SPHN</name>
<evidence type="ECO:0000313" key="2">
    <source>
        <dbReference type="EMBL" id="KTT95262.1"/>
    </source>
</evidence>
<protein>
    <submittedName>
        <fullName evidence="2">Uncharacterized protein</fullName>
    </submittedName>
</protein>
<dbReference type="Proteomes" id="UP000074072">
    <property type="component" value="Unassembled WGS sequence"/>
</dbReference>
<feature type="transmembrane region" description="Helical" evidence="1">
    <location>
        <begin position="12"/>
        <end position="30"/>
    </location>
</feature>
<evidence type="ECO:0000313" key="3">
    <source>
        <dbReference type="Proteomes" id="UP000074072"/>
    </source>
</evidence>
<gene>
    <name evidence="2" type="ORF">SB4_17360</name>
</gene>